<sequence>MSQPSKISGATDSTIGTAKQMAGQALGYVAPESGASLENTGAQQHAKGETETKAAQAQGYVEGMIDKAFGKKDSVVGAVTGDNAQKAQGEAKEQKGDIKTSINNPTA</sequence>
<name>A0A177V8D3_9BASI</name>
<keyword evidence="5" id="KW-1185">Reference proteome</keyword>
<evidence type="ECO:0008006" key="6">
    <source>
        <dbReference type="Google" id="ProtNLM"/>
    </source>
</evidence>
<organism evidence="3 4">
    <name type="scientific">Tilletia caries</name>
    <name type="common">wheat bunt fungus</name>
    <dbReference type="NCBI Taxonomy" id="13290"/>
    <lineage>
        <taxon>Eukaryota</taxon>
        <taxon>Fungi</taxon>
        <taxon>Dikarya</taxon>
        <taxon>Basidiomycota</taxon>
        <taxon>Ustilaginomycotina</taxon>
        <taxon>Exobasidiomycetes</taxon>
        <taxon>Tilletiales</taxon>
        <taxon>Tilletiaceae</taxon>
        <taxon>Tilletia</taxon>
    </lineage>
</organism>
<dbReference type="EMBL" id="CAJHJG010000266">
    <property type="protein sequence ID" value="CAD6900146.1"/>
    <property type="molecule type" value="Genomic_DNA"/>
</dbReference>
<reference evidence="3" key="2">
    <citation type="journal article" date="2019" name="IMA Fungus">
        <title>Genome sequencing and comparison of five Tilletia species to identify candidate genes for the detection of regulated species infecting wheat.</title>
        <authorList>
            <person name="Nguyen H.D.T."/>
            <person name="Sultana T."/>
            <person name="Kesanakurti P."/>
            <person name="Hambleton S."/>
        </authorList>
    </citation>
    <scope>NUCLEOTIDE SEQUENCE</scope>
    <source>
        <strain evidence="3">DAOMC 238032</strain>
    </source>
</reference>
<proteinExistence type="predicted"/>
<evidence type="ECO:0000313" key="2">
    <source>
        <dbReference type="EMBL" id="CAD6900146.1"/>
    </source>
</evidence>
<dbReference type="Proteomes" id="UP000077671">
    <property type="component" value="Unassembled WGS sequence"/>
</dbReference>
<evidence type="ECO:0000313" key="4">
    <source>
        <dbReference type="Proteomes" id="UP000077671"/>
    </source>
</evidence>
<evidence type="ECO:0000313" key="5">
    <source>
        <dbReference type="Proteomes" id="UP000836402"/>
    </source>
</evidence>
<reference evidence="3" key="1">
    <citation type="submission" date="2016-04" db="EMBL/GenBank/DDBJ databases">
        <authorList>
            <person name="Nguyen H.D."/>
            <person name="Kesanakurti P."/>
            <person name="Cullis J."/>
            <person name="Levesque C.A."/>
            <person name="Hambleton S."/>
        </authorList>
    </citation>
    <scope>NUCLEOTIDE SEQUENCE</scope>
    <source>
        <strain evidence="3">DAOMC 238032</strain>
    </source>
</reference>
<dbReference type="InterPro" id="IPR036629">
    <property type="entry name" value="YjbJ_sf"/>
</dbReference>
<accession>A0A177V8D3</accession>
<dbReference type="AlphaFoldDB" id="A0A177V8D3"/>
<dbReference type="Proteomes" id="UP000836402">
    <property type="component" value="Unassembled WGS sequence"/>
</dbReference>
<reference evidence="2" key="3">
    <citation type="submission" date="2020-10" db="EMBL/GenBank/DDBJ databases">
        <authorList>
            <person name="Sedaghatjoo S."/>
        </authorList>
    </citation>
    <scope>NUCLEOTIDE SEQUENCE</scope>
    <source>
        <strain evidence="2">AZH3</strain>
    </source>
</reference>
<comment type="caution">
    <text evidence="3">The sequence shown here is derived from an EMBL/GenBank/DDBJ whole genome shotgun (WGS) entry which is preliminary data.</text>
</comment>
<dbReference type="PANTHER" id="PTHR40460">
    <property type="entry name" value="CHROMOSOME 1, WHOLE GENOME SHOTGUN SEQUENCE"/>
    <property type="match status" value="1"/>
</dbReference>
<feature type="region of interest" description="Disordered" evidence="1">
    <location>
        <begin position="32"/>
        <end position="53"/>
    </location>
</feature>
<dbReference type="PANTHER" id="PTHR40460:SF1">
    <property type="entry name" value="CSBD-LIKE DOMAIN-CONTAINING PROTEIN"/>
    <property type="match status" value="1"/>
</dbReference>
<protein>
    <recommendedName>
        <fullName evidence="6">CsbD-like domain-containing protein</fullName>
    </recommendedName>
</protein>
<evidence type="ECO:0000256" key="1">
    <source>
        <dbReference type="SAM" id="MobiDB-lite"/>
    </source>
</evidence>
<dbReference type="SUPFAM" id="SSF69047">
    <property type="entry name" value="Hypothetical protein YjbJ"/>
    <property type="match status" value="1"/>
</dbReference>
<feature type="region of interest" description="Disordered" evidence="1">
    <location>
        <begin position="83"/>
        <end position="107"/>
    </location>
</feature>
<gene>
    <name evidence="3" type="ORF">A4X03_0g3291</name>
    <name evidence="2" type="ORF">JKIAZH3_G4492</name>
</gene>
<dbReference type="EMBL" id="LWDD02000370">
    <property type="protein sequence ID" value="KAE8261398.1"/>
    <property type="molecule type" value="Genomic_DNA"/>
</dbReference>
<feature type="compositionally biased region" description="Basic and acidic residues" evidence="1">
    <location>
        <begin position="89"/>
        <end position="98"/>
    </location>
</feature>
<evidence type="ECO:0000313" key="3">
    <source>
        <dbReference type="EMBL" id="KAE8261398.1"/>
    </source>
</evidence>